<dbReference type="Gene3D" id="1.20.1510.10">
    <property type="entry name" value="Cation efflux protein transmembrane domain"/>
    <property type="match status" value="1"/>
</dbReference>
<keyword evidence="3 5" id="KW-1133">Transmembrane helix</keyword>
<feature type="transmembrane region" description="Helical" evidence="5">
    <location>
        <begin position="152"/>
        <end position="172"/>
    </location>
</feature>
<accession>A0A1B2DNY1</accession>
<feature type="transmembrane region" description="Helical" evidence="5">
    <location>
        <begin position="21"/>
        <end position="42"/>
    </location>
</feature>
<feature type="transmembrane region" description="Helical" evidence="5">
    <location>
        <begin position="178"/>
        <end position="203"/>
    </location>
</feature>
<organism evidence="6">
    <name type="scientific">Paenibacillus sp. BIHB 4019</name>
    <dbReference type="NCBI Taxonomy" id="1870819"/>
    <lineage>
        <taxon>Bacteria</taxon>
        <taxon>Bacillati</taxon>
        <taxon>Bacillota</taxon>
        <taxon>Bacilli</taxon>
        <taxon>Bacillales</taxon>
        <taxon>Paenibacillaceae</taxon>
        <taxon>Paenibacillus</taxon>
    </lineage>
</organism>
<keyword evidence="2 5" id="KW-0812">Transmembrane</keyword>
<gene>
    <name evidence="6" type="ORF">BBD42_25175</name>
</gene>
<feature type="transmembrane region" description="Helical" evidence="5">
    <location>
        <begin position="88"/>
        <end position="106"/>
    </location>
</feature>
<proteinExistence type="predicted"/>
<reference evidence="6" key="1">
    <citation type="submission" date="2016-08" db="EMBL/GenBank/DDBJ databases">
        <title>Complete Genome Seqeunce of Paenibacillus sp. BIHB 4019 from tea rhizoplane.</title>
        <authorList>
            <person name="Thakur R."/>
            <person name="Swarnkar M.K."/>
            <person name="Gulati A."/>
        </authorList>
    </citation>
    <scope>NUCLEOTIDE SEQUENCE [LARGE SCALE GENOMIC DNA]</scope>
    <source>
        <strain evidence="6">BIHB4019</strain>
    </source>
</reference>
<feature type="transmembrane region" description="Helical" evidence="5">
    <location>
        <begin position="118"/>
        <end position="140"/>
    </location>
</feature>
<sequence length="220" mass="24700">MLAYYLRNAQDRTAIVNTASLVINIFIGIGKLVLGFYLLSGWFITNALYYLVLCAAKGQALHMYTVAKKIESPKQKYDLEFSVYKRSGIFLCLLGVSYMLVCLRMYLARDVFIFDGFIVYLVAAVAFTKLAVAIYGNIVYRQLKNPIISTLKMFNFIDAMVSIVVTQTTLLTMQASPYAISVSALFGMACSALFFLIGIYMLYKKKKESLSEEEGVDPSM</sequence>
<comment type="subcellular location">
    <subcellularLocation>
        <location evidence="1">Membrane</location>
        <topology evidence="1">Multi-pass membrane protein</topology>
    </subcellularLocation>
</comment>
<evidence type="ECO:0000256" key="1">
    <source>
        <dbReference type="ARBA" id="ARBA00004141"/>
    </source>
</evidence>
<evidence type="ECO:0000256" key="3">
    <source>
        <dbReference type="ARBA" id="ARBA00022989"/>
    </source>
</evidence>
<evidence type="ECO:0000256" key="5">
    <source>
        <dbReference type="SAM" id="Phobius"/>
    </source>
</evidence>
<keyword evidence="4 5" id="KW-0472">Membrane</keyword>
<protein>
    <submittedName>
        <fullName evidence="6">Uncharacterized protein</fullName>
    </submittedName>
</protein>
<dbReference type="AlphaFoldDB" id="A0A1B2DNY1"/>
<evidence type="ECO:0000256" key="2">
    <source>
        <dbReference type="ARBA" id="ARBA00022692"/>
    </source>
</evidence>
<evidence type="ECO:0000313" key="6">
    <source>
        <dbReference type="EMBL" id="ANY69407.1"/>
    </source>
</evidence>
<dbReference type="RefSeq" id="WP_099520440.1">
    <property type="nucleotide sequence ID" value="NZ_CP016808.1"/>
</dbReference>
<dbReference type="EMBL" id="CP016808">
    <property type="protein sequence ID" value="ANY69407.1"/>
    <property type="molecule type" value="Genomic_DNA"/>
</dbReference>
<name>A0A1B2DNY1_9BACL</name>
<dbReference type="InterPro" id="IPR027469">
    <property type="entry name" value="Cation_efflux_TMD_sf"/>
</dbReference>
<evidence type="ECO:0000256" key="4">
    <source>
        <dbReference type="ARBA" id="ARBA00023136"/>
    </source>
</evidence>
<dbReference type="SUPFAM" id="SSF161111">
    <property type="entry name" value="Cation efflux protein transmembrane domain-like"/>
    <property type="match status" value="1"/>
</dbReference>
<feature type="transmembrane region" description="Helical" evidence="5">
    <location>
        <begin position="48"/>
        <end position="67"/>
    </location>
</feature>
<dbReference type="GO" id="GO:0016020">
    <property type="term" value="C:membrane"/>
    <property type="evidence" value="ECO:0007669"/>
    <property type="project" value="UniProtKB-SubCell"/>
</dbReference>